<dbReference type="AlphaFoldDB" id="A0A089P039"/>
<dbReference type="Proteomes" id="UP000029492">
    <property type="component" value="Chromosome"/>
</dbReference>
<gene>
    <name evidence="1" type="ORF">MOC_3623</name>
</gene>
<dbReference type="RefSeq" id="WP_052083643.1">
    <property type="nucleotide sequence ID" value="NZ_CP003811.1"/>
</dbReference>
<name>A0A089P039_9HYPH</name>
<reference evidence="1 2" key="1">
    <citation type="journal article" date="2014" name="PLoS ONE">
        <title>Genome Information of Methylobacterium oryzae, a Plant-Probiotic Methylotroph in the Phyllosphere.</title>
        <authorList>
            <person name="Kwak M.J."/>
            <person name="Jeong H."/>
            <person name="Madhaiyan M."/>
            <person name="Lee Y."/>
            <person name="Sa T.M."/>
            <person name="Oh T.K."/>
            <person name="Kim J.F."/>
        </authorList>
    </citation>
    <scope>NUCLEOTIDE SEQUENCE [LARGE SCALE GENOMIC DNA]</scope>
    <source>
        <strain evidence="1 2">CBMB20</strain>
    </source>
</reference>
<keyword evidence="2" id="KW-1185">Reference proteome</keyword>
<protein>
    <submittedName>
        <fullName evidence="1">Protein of unassigned function</fullName>
    </submittedName>
</protein>
<dbReference type="EMBL" id="CP003811">
    <property type="protein sequence ID" value="AIQ91378.1"/>
    <property type="molecule type" value="Genomic_DNA"/>
</dbReference>
<evidence type="ECO:0000313" key="1">
    <source>
        <dbReference type="EMBL" id="AIQ91378.1"/>
    </source>
</evidence>
<accession>A0A089P039</accession>
<dbReference type="KEGG" id="mor:MOC_3623"/>
<sequence>MRVVLRPIPEHPDAVGLVDGQPLTVDGRDAYAGGRALSQEEIGEALAAAVEEAASALWGSDYLGSLSRVLGLNRRSVVGDRIARNGLPAWALAIIGYGAGAPVPRALGYLLLAAAEVLDATDEHPRGKRDALARQGLEDALALVERARNMKHLPAGTRCPPSALLRQIEGLHERRMAGSS</sequence>
<dbReference type="eggNOG" id="ENOG5031CAI">
    <property type="taxonomic scope" value="Bacteria"/>
</dbReference>
<dbReference type="HOGENOM" id="CLU_1494591_0_0_5"/>
<proteinExistence type="predicted"/>
<organism evidence="1 2">
    <name type="scientific">Methylobacterium oryzae CBMB20</name>
    <dbReference type="NCBI Taxonomy" id="693986"/>
    <lineage>
        <taxon>Bacteria</taxon>
        <taxon>Pseudomonadati</taxon>
        <taxon>Pseudomonadota</taxon>
        <taxon>Alphaproteobacteria</taxon>
        <taxon>Hyphomicrobiales</taxon>
        <taxon>Methylobacteriaceae</taxon>
        <taxon>Methylobacterium</taxon>
    </lineage>
</organism>
<evidence type="ECO:0000313" key="2">
    <source>
        <dbReference type="Proteomes" id="UP000029492"/>
    </source>
</evidence>